<dbReference type="Pfam" id="PF14903">
    <property type="entry name" value="WG_beta_rep"/>
    <property type="match status" value="2"/>
</dbReference>
<dbReference type="AlphaFoldDB" id="A0AAJ6NEM4"/>
<reference evidence="2" key="1">
    <citation type="journal article" date="2023" name="Front. Microbiol.">
        <title>Phylogeography and host specificity of Pasteurellaceae pathogenic to sea-farmed fish in the north-east Atlantic.</title>
        <authorList>
            <person name="Gulla S."/>
            <person name="Colquhoun D.J."/>
            <person name="Olsen A.B."/>
            <person name="Spilsberg B."/>
            <person name="Lagesen K."/>
            <person name="Aakesson C.P."/>
            <person name="Strom S."/>
            <person name="Manji F."/>
            <person name="Birkbeck T.H."/>
            <person name="Nilsen H.K."/>
        </authorList>
    </citation>
    <scope>NUCLEOTIDE SEQUENCE</scope>
    <source>
        <strain evidence="2">98B1</strain>
    </source>
</reference>
<dbReference type="InterPro" id="IPR032774">
    <property type="entry name" value="WG_beta_rep"/>
</dbReference>
<organism evidence="2 3">
    <name type="scientific">Phocoenobacter skyensis</name>
    <dbReference type="NCBI Taxonomy" id="97481"/>
    <lineage>
        <taxon>Bacteria</taxon>
        <taxon>Pseudomonadati</taxon>
        <taxon>Pseudomonadota</taxon>
        <taxon>Gammaproteobacteria</taxon>
        <taxon>Pasteurellales</taxon>
        <taxon>Pasteurellaceae</taxon>
        <taxon>Phocoenobacter</taxon>
    </lineage>
</organism>
<accession>A0AAJ6NEM4</accession>
<protein>
    <submittedName>
        <fullName evidence="2">WG repeat-containing protein</fullName>
    </submittedName>
</protein>
<feature type="chain" id="PRO_5042515705" evidence="1">
    <location>
        <begin position="20"/>
        <end position="324"/>
    </location>
</feature>
<dbReference type="EMBL" id="JASAYT010000025">
    <property type="protein sequence ID" value="MDP8175385.1"/>
    <property type="molecule type" value="Genomic_DNA"/>
</dbReference>
<dbReference type="RefSeq" id="WP_306387490.1">
    <property type="nucleotide sequence ID" value="NZ_JASAYT010000025.1"/>
</dbReference>
<proteinExistence type="predicted"/>
<name>A0AAJ6NEM4_9PAST</name>
<evidence type="ECO:0000313" key="3">
    <source>
        <dbReference type="Proteomes" id="UP001231736"/>
    </source>
</evidence>
<gene>
    <name evidence="2" type="ORF">QJU97_07945</name>
</gene>
<evidence type="ECO:0000256" key="1">
    <source>
        <dbReference type="SAM" id="SignalP"/>
    </source>
</evidence>
<comment type="caution">
    <text evidence="2">The sequence shown here is derived from an EMBL/GenBank/DDBJ whole genome shotgun (WGS) entry which is preliminary data.</text>
</comment>
<keyword evidence="1" id="KW-0732">Signal</keyword>
<evidence type="ECO:0000313" key="2">
    <source>
        <dbReference type="EMBL" id="MDP8175385.1"/>
    </source>
</evidence>
<feature type="signal peptide" evidence="1">
    <location>
        <begin position="1"/>
        <end position="19"/>
    </location>
</feature>
<dbReference type="Proteomes" id="UP001231736">
    <property type="component" value="Unassembled WGS sequence"/>
</dbReference>
<sequence length="324" mass="37269">MIKKLITFILICCSFSVFAQSVSPQSGETLLYFTKNAGEDIGVKDSNGNIIIPAEFLNYSGTEDGTVVEDTLLSFVGCPKNIKQEPHTFGYVFNRKGEYLYQTFWYDNGADYRVEGYQRIVKNGKVGFANREGEIVIQPQFDFASPFNYGYASVCDGCYWKKAGEDHKTVVGGKWGFINKKGEKVAPLSKPTQEKDVKIHENYYPYPFNYSEKEQKILNVFQQKMKLLADIYYVNVYSLAKPKVLHFEIVERPSKYFPFYLVYSYDNRKIPTDGEFLVSQDGKSIFAVAYSGKKIPFAEWLQKQIQAAREYQQKHSDNPNKFIE</sequence>